<keyword evidence="1" id="KW-0732">Signal</keyword>
<sequence length="370" mass="41405">MLKMALTASLMICSWALESPGFFNIYYQVNNYYGSRYKERSSKTVIVNDSPSQIKWAHVFGVDYDGNLWIADKSNHVVKYIGQQVGAVYVVAGTFGTSGYFDGNVVKSLFNKPSGLYIWRSSSHSKIRAQNTKPVLFSDSGANTFACKFATKDNYTICGGEIITSSRTNNDELTPNQKEKISDDDTVNAKNVKMIDFTLPSQLTGSDVVGTTYVYVADTGNHCIRRISLRSSHVDTVAGICGTSGFKDGPLDTNLFNSPELVSLDAEGNIFVFDDGNSYVRMIDLTGTVHTLYQGACDLAYNEYPPEIPFDLKLKTLICYKDWKKVYGKPDGHYYSSTTTENFCYDFYLYCEDRPKHPLIRNDTIIEGTF</sequence>
<dbReference type="SUPFAM" id="SSF101898">
    <property type="entry name" value="NHL repeat"/>
    <property type="match status" value="1"/>
</dbReference>
<evidence type="ECO:0000256" key="1">
    <source>
        <dbReference type="SAM" id="SignalP"/>
    </source>
</evidence>
<dbReference type="AlphaFoldDB" id="A0AAD1XH13"/>
<keyword evidence="3" id="KW-1185">Reference proteome</keyword>
<dbReference type="InterPro" id="IPR011042">
    <property type="entry name" value="6-blade_b-propeller_TolB-like"/>
</dbReference>
<reference evidence="2" key="1">
    <citation type="submission" date="2023-07" db="EMBL/GenBank/DDBJ databases">
        <authorList>
            <consortium name="AG Swart"/>
            <person name="Singh M."/>
            <person name="Singh A."/>
            <person name="Seah K."/>
            <person name="Emmerich C."/>
        </authorList>
    </citation>
    <scope>NUCLEOTIDE SEQUENCE</scope>
    <source>
        <strain evidence="2">DP1</strain>
    </source>
</reference>
<dbReference type="PANTHER" id="PTHR13833:SF71">
    <property type="entry name" value="NHL DOMAIN-CONTAINING PROTEIN"/>
    <property type="match status" value="1"/>
</dbReference>
<feature type="signal peptide" evidence="1">
    <location>
        <begin position="1"/>
        <end position="16"/>
    </location>
</feature>
<name>A0AAD1XH13_EUPCR</name>
<feature type="chain" id="PRO_5041966795" description="NHL repeat-containing protein" evidence="1">
    <location>
        <begin position="17"/>
        <end position="370"/>
    </location>
</feature>
<organism evidence="2 3">
    <name type="scientific">Euplotes crassus</name>
    <dbReference type="NCBI Taxonomy" id="5936"/>
    <lineage>
        <taxon>Eukaryota</taxon>
        <taxon>Sar</taxon>
        <taxon>Alveolata</taxon>
        <taxon>Ciliophora</taxon>
        <taxon>Intramacronucleata</taxon>
        <taxon>Spirotrichea</taxon>
        <taxon>Hypotrichia</taxon>
        <taxon>Euplotida</taxon>
        <taxon>Euplotidae</taxon>
        <taxon>Moneuplotes</taxon>
    </lineage>
</organism>
<evidence type="ECO:0008006" key="4">
    <source>
        <dbReference type="Google" id="ProtNLM"/>
    </source>
</evidence>
<dbReference type="Gene3D" id="2.120.10.30">
    <property type="entry name" value="TolB, C-terminal domain"/>
    <property type="match status" value="2"/>
</dbReference>
<accession>A0AAD1XH13</accession>
<evidence type="ECO:0000313" key="2">
    <source>
        <dbReference type="EMBL" id="CAI2372416.1"/>
    </source>
</evidence>
<dbReference type="EMBL" id="CAMPGE010013702">
    <property type="protein sequence ID" value="CAI2372416.1"/>
    <property type="molecule type" value="Genomic_DNA"/>
</dbReference>
<gene>
    <name evidence="2" type="ORF">ECRASSUSDP1_LOCUS13746</name>
</gene>
<comment type="caution">
    <text evidence="2">The sequence shown here is derived from an EMBL/GenBank/DDBJ whole genome shotgun (WGS) entry which is preliminary data.</text>
</comment>
<evidence type="ECO:0000313" key="3">
    <source>
        <dbReference type="Proteomes" id="UP001295684"/>
    </source>
</evidence>
<proteinExistence type="predicted"/>
<dbReference type="PANTHER" id="PTHR13833">
    <property type="match status" value="1"/>
</dbReference>
<protein>
    <recommendedName>
        <fullName evidence="4">NHL repeat-containing protein</fullName>
    </recommendedName>
</protein>
<dbReference type="Proteomes" id="UP001295684">
    <property type="component" value="Unassembled WGS sequence"/>
</dbReference>